<evidence type="ECO:0000256" key="2">
    <source>
        <dbReference type="SAM" id="MobiDB-lite"/>
    </source>
</evidence>
<dbReference type="Proteomes" id="UP000758155">
    <property type="component" value="Unassembled WGS sequence"/>
</dbReference>
<evidence type="ECO:0000313" key="4">
    <source>
        <dbReference type="Proteomes" id="UP000758155"/>
    </source>
</evidence>
<feature type="region of interest" description="Disordered" evidence="2">
    <location>
        <begin position="18"/>
        <end position="175"/>
    </location>
</feature>
<feature type="compositionally biased region" description="Basic residues" evidence="2">
    <location>
        <begin position="395"/>
        <end position="404"/>
    </location>
</feature>
<evidence type="ECO:0000313" key="3">
    <source>
        <dbReference type="EMBL" id="KAF3042671.1"/>
    </source>
</evidence>
<dbReference type="EMBL" id="SWKV01000015">
    <property type="protein sequence ID" value="KAF3042671.1"/>
    <property type="molecule type" value="Genomic_DNA"/>
</dbReference>
<feature type="compositionally biased region" description="Basic residues" evidence="2">
    <location>
        <begin position="140"/>
        <end position="150"/>
    </location>
</feature>
<reference evidence="3" key="1">
    <citation type="submission" date="2019-04" db="EMBL/GenBank/DDBJ databases">
        <title>Sequencing of skin fungus with MAO and IRED activity.</title>
        <authorList>
            <person name="Marsaioli A.J."/>
            <person name="Bonatto J.M.C."/>
            <person name="Reis Junior O."/>
        </authorList>
    </citation>
    <scope>NUCLEOTIDE SEQUENCE</scope>
    <source>
        <strain evidence="3">28M1</strain>
    </source>
</reference>
<accession>A0A9P4WVF1</accession>
<feature type="compositionally biased region" description="Basic and acidic residues" evidence="2">
    <location>
        <begin position="112"/>
        <end position="130"/>
    </location>
</feature>
<keyword evidence="1" id="KW-0175">Coiled coil</keyword>
<name>A0A9P4WVF1_9PLEO</name>
<comment type="caution">
    <text evidence="3">The sequence shown here is derived from an EMBL/GenBank/DDBJ whole genome shotgun (WGS) entry which is preliminary data.</text>
</comment>
<sequence length="620" mass="69920">MASSQPKRIDIEIYVYEKQEQRRSEQQGPARVFTDSYPFTGYNLRPNRQSQLQEAKMDHRSPSPIQDYSPPNVDDDELPPMMQSQQPHLDRDSSSDDVPLRQQHPVHGPAESPRERSYDLRDRRQVHDYSETSPLDQHRAAHQARSRKPAKAVAKSTGKKPKKPGPRPWASKPIKKNDMVAKLEVIREIERHWGKGFIRAYIPKCHRPLVKRGKGRKRAMYREHEADPKRWLPSVLKAILSIATLTADKAWLKKAMNDVVRYRIKNTGNRKPQLVTTDFDVLEDMLVKDWDVDYSFGIRYKHLMTNPQGQQETDEDIDHILGVQSGEEGSGEEDDDVKGGNINDQDDDNVDDEDDSEDDMGQGGLTGQYLQASGYTNAPQSPYLHYTPGPPPKQQKAKLNKGNKRSFELPLHPQPPSRLDRSQQGYGQPHAYGPPLDPWGRPMVYGGRPEGYGYSGYGVHGGYGGYGPRPDSDGRCGPQLPPRYNGMGDPPRRLMTPAPSQPDTDRTNRKHAQDSPFGSNKRMRGSYEQSPFHVGRPQSHGYPSNFAIAQVEFKQESPDFEIRGDGREMSVEEGAAPTTELGENNDAAALEAELRATELELKVARLQAKRAALSQQSIAK</sequence>
<feature type="coiled-coil region" evidence="1">
    <location>
        <begin position="587"/>
        <end position="616"/>
    </location>
</feature>
<protein>
    <submittedName>
        <fullName evidence="3">Uncharacterized protein</fullName>
    </submittedName>
</protein>
<proteinExistence type="predicted"/>
<evidence type="ECO:0000256" key="1">
    <source>
        <dbReference type="SAM" id="Coils"/>
    </source>
</evidence>
<dbReference type="AlphaFoldDB" id="A0A9P4WVF1"/>
<feature type="compositionally biased region" description="Acidic residues" evidence="2">
    <location>
        <begin position="344"/>
        <end position="360"/>
    </location>
</feature>
<gene>
    <name evidence="3" type="ORF">E8E12_006515</name>
</gene>
<feature type="compositionally biased region" description="Basic and acidic residues" evidence="2">
    <location>
        <begin position="503"/>
        <end position="513"/>
    </location>
</feature>
<keyword evidence="4" id="KW-1185">Reference proteome</keyword>
<feature type="compositionally biased region" description="Polar residues" evidence="2">
    <location>
        <begin position="368"/>
        <end position="380"/>
    </location>
</feature>
<organism evidence="3 4">
    <name type="scientific">Didymella heteroderae</name>
    <dbReference type="NCBI Taxonomy" id="1769908"/>
    <lineage>
        <taxon>Eukaryota</taxon>
        <taxon>Fungi</taxon>
        <taxon>Dikarya</taxon>
        <taxon>Ascomycota</taxon>
        <taxon>Pezizomycotina</taxon>
        <taxon>Dothideomycetes</taxon>
        <taxon>Pleosporomycetidae</taxon>
        <taxon>Pleosporales</taxon>
        <taxon>Pleosporineae</taxon>
        <taxon>Didymellaceae</taxon>
        <taxon>Didymella</taxon>
    </lineage>
</organism>
<dbReference type="OrthoDB" id="3800150at2759"/>
<feature type="region of interest" description="Disordered" evidence="2">
    <location>
        <begin position="325"/>
        <end position="440"/>
    </location>
</feature>
<feature type="region of interest" description="Disordered" evidence="2">
    <location>
        <begin position="462"/>
        <end position="543"/>
    </location>
</feature>